<dbReference type="Proteomes" id="UP000242770">
    <property type="component" value="Unassembled WGS sequence"/>
</dbReference>
<dbReference type="AlphaFoldDB" id="A0A0F7RWZ3"/>
<protein>
    <submittedName>
        <fullName evidence="1">Uncharacterized protein</fullName>
    </submittedName>
</protein>
<reference evidence="2" key="1">
    <citation type="submission" date="2014-06" db="EMBL/GenBank/DDBJ databases">
        <authorList>
            <person name="Berkman P.J."/>
        </authorList>
    </citation>
    <scope>NUCLEOTIDE SEQUENCE [LARGE SCALE GENOMIC DNA]</scope>
</reference>
<proteinExistence type="predicted"/>
<keyword evidence="2" id="KW-1185">Reference proteome</keyword>
<dbReference type="EMBL" id="CCFA01003273">
    <property type="protein sequence ID" value="CDS00945.1"/>
    <property type="molecule type" value="Genomic_DNA"/>
</dbReference>
<evidence type="ECO:0000313" key="2">
    <source>
        <dbReference type="Proteomes" id="UP000242770"/>
    </source>
</evidence>
<sequence length="48" mass="5204">MGTYPSLVTVLGATHIQDHSSTSRNDPCTLQSHISDFPAWDSQVGLMT</sequence>
<evidence type="ECO:0000313" key="1">
    <source>
        <dbReference type="EMBL" id="CDS00945.1"/>
    </source>
</evidence>
<accession>A0A0F7RWZ3</accession>
<organism evidence="1 2">
    <name type="scientific">Sporisorium scitamineum</name>
    <dbReference type="NCBI Taxonomy" id="49012"/>
    <lineage>
        <taxon>Eukaryota</taxon>
        <taxon>Fungi</taxon>
        <taxon>Dikarya</taxon>
        <taxon>Basidiomycota</taxon>
        <taxon>Ustilaginomycotina</taxon>
        <taxon>Ustilaginomycetes</taxon>
        <taxon>Ustilaginales</taxon>
        <taxon>Ustilaginaceae</taxon>
        <taxon>Sporisorium</taxon>
    </lineage>
</organism>
<gene>
    <name evidence="1" type="primary">SSCI54760.1</name>
</gene>
<name>A0A0F7RWZ3_9BASI</name>